<dbReference type="Gene3D" id="3.90.1150.80">
    <property type="match status" value="1"/>
</dbReference>
<feature type="compositionally biased region" description="Acidic residues" evidence="2">
    <location>
        <begin position="177"/>
        <end position="193"/>
    </location>
</feature>
<dbReference type="GO" id="GO:1990644">
    <property type="term" value="F:microtubule site clamp"/>
    <property type="evidence" value="ECO:0007669"/>
    <property type="project" value="TreeGrafter"/>
</dbReference>
<dbReference type="GO" id="GO:0045144">
    <property type="term" value="P:meiotic sister chromatid segregation"/>
    <property type="evidence" value="ECO:0007669"/>
    <property type="project" value="TreeGrafter"/>
</dbReference>
<dbReference type="PANTHER" id="PTHR28006">
    <property type="entry name" value="MONOPOLIN COMPLEX SUBUNIT CSM1"/>
    <property type="match status" value="1"/>
</dbReference>
<name>A0A6A5SKK5_9PLEO</name>
<dbReference type="PANTHER" id="PTHR28006:SF1">
    <property type="entry name" value="MONOPOLIN COMPLEX SUBUNIT CSM1"/>
    <property type="match status" value="1"/>
</dbReference>
<gene>
    <name evidence="4" type="ORF">EJ02DRAFT_350996</name>
</gene>
<dbReference type="Proteomes" id="UP000800038">
    <property type="component" value="Unassembled WGS sequence"/>
</dbReference>
<feature type="compositionally biased region" description="Basic and acidic residues" evidence="2">
    <location>
        <begin position="133"/>
        <end position="145"/>
    </location>
</feature>
<feature type="compositionally biased region" description="Acidic residues" evidence="2">
    <location>
        <begin position="86"/>
        <end position="98"/>
    </location>
</feature>
<keyword evidence="1" id="KW-0175">Coiled coil</keyword>
<evidence type="ECO:0000256" key="2">
    <source>
        <dbReference type="SAM" id="MobiDB-lite"/>
    </source>
</evidence>
<proteinExistence type="predicted"/>
<dbReference type="InterPro" id="IPR040349">
    <property type="entry name" value="Csm1/Pcs1"/>
</dbReference>
<evidence type="ECO:0000256" key="1">
    <source>
        <dbReference type="SAM" id="Coils"/>
    </source>
</evidence>
<dbReference type="GO" id="GO:0033551">
    <property type="term" value="C:monopolin complex"/>
    <property type="evidence" value="ECO:0007669"/>
    <property type="project" value="InterPro"/>
</dbReference>
<feature type="domain" description="Monopolin complex subunit Csm1/Pcs1 C-terminal" evidence="3">
    <location>
        <begin position="384"/>
        <end position="471"/>
    </location>
</feature>
<feature type="region of interest" description="Disordered" evidence="2">
    <location>
        <begin position="1"/>
        <end position="234"/>
    </location>
</feature>
<evidence type="ECO:0000259" key="3">
    <source>
        <dbReference type="Pfam" id="PF12539"/>
    </source>
</evidence>
<dbReference type="AlphaFoldDB" id="A0A6A5SKK5"/>
<feature type="compositionally biased region" description="Basic residues" evidence="2">
    <location>
        <begin position="63"/>
        <end position="74"/>
    </location>
</feature>
<dbReference type="OrthoDB" id="2431049at2759"/>
<dbReference type="GO" id="GO:0005730">
    <property type="term" value="C:nucleolus"/>
    <property type="evidence" value="ECO:0007669"/>
    <property type="project" value="TreeGrafter"/>
</dbReference>
<dbReference type="GO" id="GO:0072686">
    <property type="term" value="C:mitotic spindle"/>
    <property type="evidence" value="ECO:0007669"/>
    <property type="project" value="TreeGrafter"/>
</dbReference>
<evidence type="ECO:0000313" key="5">
    <source>
        <dbReference type="Proteomes" id="UP000800038"/>
    </source>
</evidence>
<accession>A0A6A5SKK5</accession>
<dbReference type="Pfam" id="PF12539">
    <property type="entry name" value="Csm1"/>
    <property type="match status" value="1"/>
</dbReference>
<reference evidence="4" key="1">
    <citation type="journal article" date="2020" name="Stud. Mycol.">
        <title>101 Dothideomycetes genomes: a test case for predicting lifestyles and emergence of pathogens.</title>
        <authorList>
            <person name="Haridas S."/>
            <person name="Albert R."/>
            <person name="Binder M."/>
            <person name="Bloem J."/>
            <person name="Labutti K."/>
            <person name="Salamov A."/>
            <person name="Andreopoulos B."/>
            <person name="Baker S."/>
            <person name="Barry K."/>
            <person name="Bills G."/>
            <person name="Bluhm B."/>
            <person name="Cannon C."/>
            <person name="Castanera R."/>
            <person name="Culley D."/>
            <person name="Daum C."/>
            <person name="Ezra D."/>
            <person name="Gonzalez J."/>
            <person name="Henrissat B."/>
            <person name="Kuo A."/>
            <person name="Liang C."/>
            <person name="Lipzen A."/>
            <person name="Lutzoni F."/>
            <person name="Magnuson J."/>
            <person name="Mondo S."/>
            <person name="Nolan M."/>
            <person name="Ohm R."/>
            <person name="Pangilinan J."/>
            <person name="Park H.-J."/>
            <person name="Ramirez L."/>
            <person name="Alfaro M."/>
            <person name="Sun H."/>
            <person name="Tritt A."/>
            <person name="Yoshinaga Y."/>
            <person name="Zwiers L.-H."/>
            <person name="Turgeon B."/>
            <person name="Goodwin S."/>
            <person name="Spatafora J."/>
            <person name="Crous P."/>
            <person name="Grigoriev I."/>
        </authorList>
    </citation>
    <scope>NUCLEOTIDE SEQUENCE</scope>
    <source>
        <strain evidence="4">CBS 161.51</strain>
    </source>
</reference>
<dbReference type="GO" id="GO:0051315">
    <property type="term" value="P:attachment of mitotic spindle microtubules to kinetochore"/>
    <property type="evidence" value="ECO:0007669"/>
    <property type="project" value="TreeGrafter"/>
</dbReference>
<feature type="compositionally biased region" description="Low complexity" evidence="2">
    <location>
        <begin position="52"/>
        <end position="62"/>
    </location>
</feature>
<protein>
    <recommendedName>
        <fullName evidence="3">Monopolin complex subunit Csm1/Pcs1 C-terminal domain-containing protein</fullName>
    </recommendedName>
</protein>
<organism evidence="4 5">
    <name type="scientific">Clathrospora elynae</name>
    <dbReference type="NCBI Taxonomy" id="706981"/>
    <lineage>
        <taxon>Eukaryota</taxon>
        <taxon>Fungi</taxon>
        <taxon>Dikarya</taxon>
        <taxon>Ascomycota</taxon>
        <taxon>Pezizomycotina</taxon>
        <taxon>Dothideomycetes</taxon>
        <taxon>Pleosporomycetidae</taxon>
        <taxon>Pleosporales</taxon>
        <taxon>Diademaceae</taxon>
        <taxon>Clathrospora</taxon>
    </lineage>
</organism>
<dbReference type="FunFam" id="3.90.1150.80:FF:000001">
    <property type="entry name" value="Chromosome segregation protein (Pcs1)"/>
    <property type="match status" value="1"/>
</dbReference>
<dbReference type="GO" id="GO:0034506">
    <property type="term" value="C:chromosome, centromeric core domain"/>
    <property type="evidence" value="ECO:0007669"/>
    <property type="project" value="TreeGrafter"/>
</dbReference>
<sequence length="493" mass="54187">MTFDELNALPTPESNAENKKPARNARGTVAQVKKRATATKAPVKGRPATRRSSGSSAVVMKAVAKKAPAKRGHKALAERNGTNGSDTEDVDDFEEEEPVAQVKPTKRSRPGKKAQEEEVVEEPVQVKKGRKAAVKEAVPKKEPKIKATAKSRTVKRAPEPEPAPEHFTIPETQPDADLMDVDISESIEVEEIPESMPLAPRPSGRRTQAQPNSRARRTSVGVRRTGSVSDSERDPVMRRRVGDLTRKLEAMTTKYETLKEAASSGRESNFEQLKKRTDGIAKDQDAVIKALKQQVTDLQSRTADLAALKKELALVSKESARLTTENKTLASQLSTAQTESKALSSKLAAARQLEPKTVPGSAVKSRNTGVVLPGTAELALAKKKEDLYRDLTNLVVVSVKKNEEDEDVYNCFQTGRNGSLNFLLTITSPAKSSTDSYDVEFIYQPLLEPVRDRDLLDLLPDYLTDDIFFPRGQAAKFYCKVLDSMGKKIVLEE</sequence>
<evidence type="ECO:0000313" key="4">
    <source>
        <dbReference type="EMBL" id="KAF1939969.1"/>
    </source>
</evidence>
<feature type="coiled-coil region" evidence="1">
    <location>
        <begin position="241"/>
        <end position="325"/>
    </location>
</feature>
<dbReference type="InterPro" id="IPR020981">
    <property type="entry name" value="Csm1/Pcs1_C"/>
</dbReference>
<dbReference type="CDD" id="cd23787">
    <property type="entry name" value="RWD_CSM1"/>
    <property type="match status" value="1"/>
</dbReference>
<keyword evidence="5" id="KW-1185">Reference proteome</keyword>
<dbReference type="EMBL" id="ML976071">
    <property type="protein sequence ID" value="KAF1939969.1"/>
    <property type="molecule type" value="Genomic_DNA"/>
</dbReference>
<dbReference type="InterPro" id="IPR038608">
    <property type="entry name" value="Csm1/Pcs1_C_sf"/>
</dbReference>